<proteinExistence type="predicted"/>
<dbReference type="AlphaFoldDB" id="A0A6C0NEK3"/>
<geneLocation type="plasmid" evidence="1">
    <name>pNDM-1-EC12</name>
</geneLocation>
<evidence type="ECO:0000313" key="1">
    <source>
        <dbReference type="EMBL" id="QHW11368.1"/>
    </source>
</evidence>
<name>A0A6C0NEK3_ENTCL</name>
<sequence>MSKYDTDHFWKPPSKAGIHRPDVAMNDDRKLLSVMW</sequence>
<dbReference type="EMBL" id="MN598004">
    <property type="protein sequence ID" value="QHW11368.1"/>
    <property type="molecule type" value="Genomic_DNA"/>
</dbReference>
<organism evidence="1">
    <name type="scientific">Enterobacter cloacae</name>
    <dbReference type="NCBI Taxonomy" id="550"/>
    <lineage>
        <taxon>Bacteria</taxon>
        <taxon>Pseudomonadati</taxon>
        <taxon>Pseudomonadota</taxon>
        <taxon>Gammaproteobacteria</taxon>
        <taxon>Enterobacterales</taxon>
        <taxon>Enterobacteriaceae</taxon>
        <taxon>Enterobacter</taxon>
        <taxon>Enterobacter cloacae complex</taxon>
    </lineage>
</organism>
<accession>A0A6C0NEK3</accession>
<protein>
    <submittedName>
        <fullName evidence="1">Uncharacterized protein</fullName>
    </submittedName>
</protein>
<reference evidence="1" key="1">
    <citation type="submission" date="2019-10" db="EMBL/GenBank/DDBJ databases">
        <title>Characterization of a blaNDM-1-carrying IncHI5 plasmid from Enterobacter cloacae of food animal origin.</title>
        <authorList>
            <person name="Zhu Y."/>
            <person name="Schwarz S."/>
            <person name="Liu W."/>
            <person name="Liu S."/>
            <person name="Zhang W."/>
        </authorList>
    </citation>
    <scope>NUCLEOTIDE SEQUENCE</scope>
    <source>
        <strain evidence="1">EC12</strain>
        <plasmid evidence="1">pNDM-1-EC12</plasmid>
    </source>
</reference>
<keyword evidence="1" id="KW-0614">Plasmid</keyword>